<dbReference type="EMBL" id="UZAL01008359">
    <property type="protein sequence ID" value="VDP00021.1"/>
    <property type="molecule type" value="Genomic_DNA"/>
</dbReference>
<reference evidence="1 2" key="1">
    <citation type="submission" date="2018-11" db="EMBL/GenBank/DDBJ databases">
        <authorList>
            <consortium name="Pathogen Informatics"/>
        </authorList>
    </citation>
    <scope>NUCLEOTIDE SEQUENCE [LARGE SCALE GENOMIC DNA]</scope>
    <source>
        <strain>Denwood</strain>
        <strain evidence="2">Zambia</strain>
    </source>
</reference>
<dbReference type="AlphaFoldDB" id="A0A183NP24"/>
<keyword evidence="2" id="KW-1185">Reference proteome</keyword>
<name>A0A183NP24_9TREM</name>
<accession>A0A183NP24</accession>
<evidence type="ECO:0000313" key="1">
    <source>
        <dbReference type="EMBL" id="VDP00021.1"/>
    </source>
</evidence>
<evidence type="ECO:0000313" key="2">
    <source>
        <dbReference type="Proteomes" id="UP000269396"/>
    </source>
</evidence>
<proteinExistence type="predicted"/>
<gene>
    <name evidence="1" type="ORF">SMTD_LOCUS3860</name>
</gene>
<dbReference type="Proteomes" id="UP000269396">
    <property type="component" value="Unassembled WGS sequence"/>
</dbReference>
<protein>
    <submittedName>
        <fullName evidence="1">Uncharacterized protein</fullName>
    </submittedName>
</protein>
<sequence>MCNDILDECYEKDILDKETSSLLSVSEKESPEERV</sequence>
<organism evidence="1 2">
    <name type="scientific">Schistosoma mattheei</name>
    <dbReference type="NCBI Taxonomy" id="31246"/>
    <lineage>
        <taxon>Eukaryota</taxon>
        <taxon>Metazoa</taxon>
        <taxon>Spiralia</taxon>
        <taxon>Lophotrochozoa</taxon>
        <taxon>Platyhelminthes</taxon>
        <taxon>Trematoda</taxon>
        <taxon>Digenea</taxon>
        <taxon>Strigeidida</taxon>
        <taxon>Schistosomatoidea</taxon>
        <taxon>Schistosomatidae</taxon>
        <taxon>Schistosoma</taxon>
    </lineage>
</organism>